<dbReference type="CDD" id="cd00293">
    <property type="entry name" value="USP-like"/>
    <property type="match status" value="1"/>
</dbReference>
<evidence type="ECO:0000256" key="2">
    <source>
        <dbReference type="PIRNR" id="PIRNR006276"/>
    </source>
</evidence>
<dbReference type="PRINTS" id="PR01438">
    <property type="entry name" value="UNVRSLSTRESS"/>
</dbReference>
<dbReference type="AlphaFoldDB" id="H5SFW7"/>
<dbReference type="EMBL" id="AP011707">
    <property type="protein sequence ID" value="BAL55053.1"/>
    <property type="molecule type" value="Genomic_DNA"/>
</dbReference>
<accession>H5SFW7</accession>
<reference evidence="4" key="1">
    <citation type="journal article" date="2005" name="Environ. Microbiol.">
        <title>Genetic and functional properties of uncultivated thermophilic crenarchaeotes from a subsurface gold mine as revealed by analysis of genome fragments.</title>
        <authorList>
            <person name="Nunoura T."/>
            <person name="Hirayama H."/>
            <person name="Takami H."/>
            <person name="Oida H."/>
            <person name="Nishi S."/>
            <person name="Shimamura S."/>
            <person name="Suzuki Y."/>
            <person name="Inagaki F."/>
            <person name="Takai K."/>
            <person name="Nealson K.H."/>
            <person name="Horikoshi K."/>
        </authorList>
    </citation>
    <scope>NUCLEOTIDE SEQUENCE</scope>
</reference>
<dbReference type="InterPro" id="IPR006016">
    <property type="entry name" value="UspA"/>
</dbReference>
<keyword evidence="2" id="KW-0963">Cytoplasm</keyword>
<name>H5SFW7_9BACT</name>
<sequence>MLQLKRILCPTDFSEAARRAFDLAIPLAEAFGAELYVIHVIPALPYVEPRPTYHFDVPEYERALHEEAERQMAAFVNELATRVVIHPIIAHGDVAEQILRAAEEQAVDMIVIATHGRTGWRHLVFGSVAEKIVRLARCPVLTVRQPSA</sequence>
<proteinExistence type="inferred from homology"/>
<gene>
    <name evidence="4" type="ORF">HGMM_F22D11C30</name>
</gene>
<dbReference type="PANTHER" id="PTHR46268">
    <property type="entry name" value="STRESS RESPONSE PROTEIN NHAX"/>
    <property type="match status" value="1"/>
</dbReference>
<dbReference type="SUPFAM" id="SSF52402">
    <property type="entry name" value="Adenine nucleotide alpha hydrolases-like"/>
    <property type="match status" value="1"/>
</dbReference>
<dbReference type="GO" id="GO:0005737">
    <property type="term" value="C:cytoplasm"/>
    <property type="evidence" value="ECO:0007669"/>
    <property type="project" value="UniProtKB-SubCell"/>
</dbReference>
<evidence type="ECO:0000313" key="4">
    <source>
        <dbReference type="EMBL" id="BAL55053.1"/>
    </source>
</evidence>
<reference evidence="4" key="2">
    <citation type="journal article" date="2012" name="PLoS ONE">
        <title>A Deeply Branching Thermophilic Bacterium with an Ancient Acetyl-CoA Pathway Dominates a Subsurface Ecosystem.</title>
        <authorList>
            <person name="Takami H."/>
            <person name="Noguchi H."/>
            <person name="Takaki Y."/>
            <person name="Uchiyama I."/>
            <person name="Toyoda A."/>
            <person name="Nishi S."/>
            <person name="Chee G.-J."/>
            <person name="Arai W."/>
            <person name="Nunoura T."/>
            <person name="Itoh T."/>
            <person name="Hattori M."/>
            <person name="Takai K."/>
        </authorList>
    </citation>
    <scope>NUCLEOTIDE SEQUENCE</scope>
</reference>
<dbReference type="PIRSF" id="PIRSF006276">
    <property type="entry name" value="UspA"/>
    <property type="match status" value="1"/>
</dbReference>
<comment type="subcellular location">
    <subcellularLocation>
        <location evidence="2">Cytoplasm</location>
    </subcellularLocation>
</comment>
<dbReference type="InterPro" id="IPR014729">
    <property type="entry name" value="Rossmann-like_a/b/a_fold"/>
</dbReference>
<feature type="domain" description="UspA" evidence="3">
    <location>
        <begin position="5"/>
        <end position="144"/>
    </location>
</feature>
<dbReference type="PANTHER" id="PTHR46268:SF22">
    <property type="entry name" value="SENSOR PROTEIN KDPD-RELATED"/>
    <property type="match status" value="1"/>
</dbReference>
<evidence type="ECO:0000259" key="3">
    <source>
        <dbReference type="Pfam" id="PF00582"/>
    </source>
</evidence>
<dbReference type="Pfam" id="PF00582">
    <property type="entry name" value="Usp"/>
    <property type="match status" value="1"/>
</dbReference>
<evidence type="ECO:0000256" key="1">
    <source>
        <dbReference type="ARBA" id="ARBA00008791"/>
    </source>
</evidence>
<organism evidence="4">
    <name type="scientific">uncultured Acidobacteriota bacterium</name>
    <dbReference type="NCBI Taxonomy" id="171953"/>
    <lineage>
        <taxon>Bacteria</taxon>
        <taxon>Pseudomonadati</taxon>
        <taxon>Acidobacteriota</taxon>
        <taxon>environmental samples</taxon>
    </lineage>
</organism>
<protein>
    <recommendedName>
        <fullName evidence="2">Universal stress protein</fullName>
    </recommendedName>
</protein>
<dbReference type="InterPro" id="IPR006015">
    <property type="entry name" value="Universal_stress_UspA"/>
</dbReference>
<comment type="similarity">
    <text evidence="1 2">Belongs to the universal stress protein A family.</text>
</comment>
<dbReference type="Gene3D" id="3.40.50.620">
    <property type="entry name" value="HUPs"/>
    <property type="match status" value="1"/>
</dbReference>